<comment type="caution">
    <text evidence="1">The sequence shown here is derived from an EMBL/GenBank/DDBJ whole genome shotgun (WGS) entry which is preliminary data.</text>
</comment>
<accession>A0AAD8NRZ5</accession>
<dbReference type="AlphaFoldDB" id="A0AAD8NRZ5"/>
<reference evidence="1" key="1">
    <citation type="journal article" date="2023" name="bioRxiv">
        <title>Improved chromosome-level genome assembly for marigold (Tagetes erecta).</title>
        <authorList>
            <person name="Jiang F."/>
            <person name="Yuan L."/>
            <person name="Wang S."/>
            <person name="Wang H."/>
            <person name="Xu D."/>
            <person name="Wang A."/>
            <person name="Fan W."/>
        </authorList>
    </citation>
    <scope>NUCLEOTIDE SEQUENCE</scope>
    <source>
        <strain evidence="1">WSJ</strain>
        <tissue evidence="1">Leaf</tissue>
    </source>
</reference>
<evidence type="ECO:0000313" key="2">
    <source>
        <dbReference type="Proteomes" id="UP001229421"/>
    </source>
</evidence>
<sequence length="143" mass="16610">MISGLIRFSRWFPSQNRYFCLITLTLSFIQFKNEDDVGRWRNAMKEAAALAGMELKNTFNGVKSKVGDISPVIHVILHYLSLYFHQWYNCFYCRHFPGFVLLPSFVRLDLRLSTEFMDLFYGVRRVVGFFQVLSSSHAAGSCC</sequence>
<dbReference type="EMBL" id="JAUHHV010000007">
    <property type="protein sequence ID" value="KAK1418531.1"/>
    <property type="molecule type" value="Genomic_DNA"/>
</dbReference>
<name>A0AAD8NRZ5_TARER</name>
<organism evidence="1 2">
    <name type="scientific">Tagetes erecta</name>
    <name type="common">African marigold</name>
    <dbReference type="NCBI Taxonomy" id="13708"/>
    <lineage>
        <taxon>Eukaryota</taxon>
        <taxon>Viridiplantae</taxon>
        <taxon>Streptophyta</taxon>
        <taxon>Embryophyta</taxon>
        <taxon>Tracheophyta</taxon>
        <taxon>Spermatophyta</taxon>
        <taxon>Magnoliopsida</taxon>
        <taxon>eudicotyledons</taxon>
        <taxon>Gunneridae</taxon>
        <taxon>Pentapetalae</taxon>
        <taxon>asterids</taxon>
        <taxon>campanulids</taxon>
        <taxon>Asterales</taxon>
        <taxon>Asteraceae</taxon>
        <taxon>Asteroideae</taxon>
        <taxon>Heliantheae alliance</taxon>
        <taxon>Tageteae</taxon>
        <taxon>Tagetes</taxon>
    </lineage>
</organism>
<dbReference type="Proteomes" id="UP001229421">
    <property type="component" value="Unassembled WGS sequence"/>
</dbReference>
<gene>
    <name evidence="1" type="ORF">QVD17_27676</name>
</gene>
<proteinExistence type="predicted"/>
<evidence type="ECO:0000313" key="1">
    <source>
        <dbReference type="EMBL" id="KAK1418531.1"/>
    </source>
</evidence>
<keyword evidence="2" id="KW-1185">Reference proteome</keyword>
<protein>
    <submittedName>
        <fullName evidence="1">Uncharacterized protein</fullName>
    </submittedName>
</protein>